<evidence type="ECO:0000256" key="1">
    <source>
        <dbReference type="SAM" id="Phobius"/>
    </source>
</evidence>
<dbReference type="EMBL" id="CM016552">
    <property type="protein sequence ID" value="TKW37439.1"/>
    <property type="molecule type" value="Genomic_DNA"/>
</dbReference>
<keyword evidence="1" id="KW-0472">Membrane</keyword>
<dbReference type="Proteomes" id="UP000298652">
    <property type="component" value="Chromosome 1"/>
</dbReference>
<feature type="transmembrane region" description="Helical" evidence="1">
    <location>
        <begin position="13"/>
        <end position="35"/>
    </location>
</feature>
<organism evidence="2 3">
    <name type="scientific">Setaria viridis</name>
    <name type="common">Green bristlegrass</name>
    <name type="synonym">Setaria italica subsp. viridis</name>
    <dbReference type="NCBI Taxonomy" id="4556"/>
    <lineage>
        <taxon>Eukaryota</taxon>
        <taxon>Viridiplantae</taxon>
        <taxon>Streptophyta</taxon>
        <taxon>Embryophyta</taxon>
        <taxon>Tracheophyta</taxon>
        <taxon>Spermatophyta</taxon>
        <taxon>Magnoliopsida</taxon>
        <taxon>Liliopsida</taxon>
        <taxon>Poales</taxon>
        <taxon>Poaceae</taxon>
        <taxon>PACMAD clade</taxon>
        <taxon>Panicoideae</taxon>
        <taxon>Panicodae</taxon>
        <taxon>Paniceae</taxon>
        <taxon>Cenchrinae</taxon>
        <taxon>Setaria</taxon>
    </lineage>
</organism>
<name>A0A4U6W989_SETVI</name>
<keyword evidence="1" id="KW-0812">Transmembrane</keyword>
<keyword evidence="3" id="KW-1185">Reference proteome</keyword>
<keyword evidence="1" id="KW-1133">Transmembrane helix</keyword>
<dbReference type="Gramene" id="TKW37439">
    <property type="protein sequence ID" value="TKW37439"/>
    <property type="gene ID" value="SEVIR_1G047451v2"/>
</dbReference>
<reference evidence="2" key="1">
    <citation type="submission" date="2019-03" db="EMBL/GenBank/DDBJ databases">
        <title>WGS assembly of Setaria viridis.</title>
        <authorList>
            <person name="Huang P."/>
            <person name="Jenkins J."/>
            <person name="Grimwood J."/>
            <person name="Barry K."/>
            <person name="Healey A."/>
            <person name="Mamidi S."/>
            <person name="Sreedasyam A."/>
            <person name="Shu S."/>
            <person name="Feldman M."/>
            <person name="Wu J."/>
            <person name="Yu Y."/>
            <person name="Chen C."/>
            <person name="Johnson J."/>
            <person name="Rokhsar D."/>
            <person name="Baxter I."/>
            <person name="Schmutz J."/>
            <person name="Brutnell T."/>
            <person name="Kellogg E."/>
        </authorList>
    </citation>
    <scope>NUCLEOTIDE SEQUENCE [LARGE SCALE GENOMIC DNA]</scope>
</reference>
<sequence length="80" mass="8398">MATFTDGFRGIEFGSVLEILLWLLVPSFLLGAWIGKRLADRYQLDDPAVEAAVGNALATVVAAAAWLIKSLLLVPGGVGA</sequence>
<evidence type="ECO:0000313" key="2">
    <source>
        <dbReference type="EMBL" id="TKW37439.1"/>
    </source>
</evidence>
<dbReference type="AlphaFoldDB" id="A0A4U6W989"/>
<accession>A0A4U6W989</accession>
<evidence type="ECO:0000313" key="3">
    <source>
        <dbReference type="Proteomes" id="UP000298652"/>
    </source>
</evidence>
<gene>
    <name evidence="2" type="ORF">SEVIR_1G047451v2</name>
</gene>
<feature type="transmembrane region" description="Helical" evidence="1">
    <location>
        <begin position="47"/>
        <end position="68"/>
    </location>
</feature>
<protein>
    <submittedName>
        <fullName evidence="2">Uncharacterized protein</fullName>
    </submittedName>
</protein>
<proteinExistence type="predicted"/>